<dbReference type="AlphaFoldDB" id="A0A482WUK5"/>
<feature type="domain" description="LsmAD" evidence="3">
    <location>
        <begin position="174"/>
        <end position="240"/>
    </location>
</feature>
<dbReference type="GO" id="GO:0003729">
    <property type="term" value="F:mRNA binding"/>
    <property type="evidence" value="ECO:0007669"/>
    <property type="project" value="TreeGrafter"/>
</dbReference>
<feature type="compositionally biased region" description="Low complexity" evidence="2">
    <location>
        <begin position="432"/>
        <end position="455"/>
    </location>
</feature>
<feature type="compositionally biased region" description="Low complexity" evidence="2">
    <location>
        <begin position="328"/>
        <end position="361"/>
    </location>
</feature>
<feature type="compositionally biased region" description="Low complexity" evidence="2">
    <location>
        <begin position="809"/>
        <end position="820"/>
    </location>
</feature>
<feature type="compositionally biased region" description="Pro residues" evidence="2">
    <location>
        <begin position="793"/>
        <end position="808"/>
    </location>
</feature>
<feature type="compositionally biased region" description="Pro residues" evidence="2">
    <location>
        <begin position="276"/>
        <end position="285"/>
    </location>
</feature>
<dbReference type="Pfam" id="PF06741">
    <property type="entry name" value="LsmAD"/>
    <property type="match status" value="1"/>
</dbReference>
<evidence type="ECO:0000256" key="2">
    <source>
        <dbReference type="SAM" id="MobiDB-lite"/>
    </source>
</evidence>
<feature type="region of interest" description="Disordered" evidence="2">
    <location>
        <begin position="237"/>
        <end position="463"/>
    </location>
</feature>
<reference evidence="4 5" key="1">
    <citation type="journal article" date="2017" name="Gigascience">
        <title>Genome sequence of the small brown planthopper, Laodelphax striatellus.</title>
        <authorList>
            <person name="Zhu J."/>
            <person name="Jiang F."/>
            <person name="Wang X."/>
            <person name="Yang P."/>
            <person name="Bao Y."/>
            <person name="Zhao W."/>
            <person name="Wang W."/>
            <person name="Lu H."/>
            <person name="Wang Q."/>
            <person name="Cui N."/>
            <person name="Li J."/>
            <person name="Chen X."/>
            <person name="Luo L."/>
            <person name="Yu J."/>
            <person name="Kang L."/>
            <person name="Cui F."/>
        </authorList>
    </citation>
    <scope>NUCLEOTIDE SEQUENCE [LARGE SCALE GENOMIC DNA]</scope>
    <source>
        <strain evidence="4">Lst14</strain>
    </source>
</reference>
<protein>
    <recommendedName>
        <fullName evidence="3">LsmAD domain-containing protein</fullName>
    </recommendedName>
</protein>
<evidence type="ECO:0000313" key="5">
    <source>
        <dbReference type="Proteomes" id="UP000291343"/>
    </source>
</evidence>
<feature type="compositionally biased region" description="Pro residues" evidence="2">
    <location>
        <begin position="317"/>
        <end position="327"/>
    </location>
</feature>
<dbReference type="GO" id="GO:0010494">
    <property type="term" value="C:cytoplasmic stress granule"/>
    <property type="evidence" value="ECO:0007669"/>
    <property type="project" value="TreeGrafter"/>
</dbReference>
<keyword evidence="5" id="KW-1185">Reference proteome</keyword>
<feature type="compositionally biased region" description="Gly residues" evidence="2">
    <location>
        <begin position="777"/>
        <end position="789"/>
    </location>
</feature>
<dbReference type="InterPro" id="IPR025852">
    <property type="entry name" value="SM_dom_ATX"/>
</dbReference>
<dbReference type="PANTHER" id="PTHR12854:SF7">
    <property type="entry name" value="ATAXIN-2 HOMOLOG"/>
    <property type="match status" value="1"/>
</dbReference>
<dbReference type="Proteomes" id="UP000291343">
    <property type="component" value="Unassembled WGS sequence"/>
</dbReference>
<feature type="region of interest" description="Disordered" evidence="2">
    <location>
        <begin position="483"/>
        <end position="582"/>
    </location>
</feature>
<dbReference type="SMART" id="SM01272">
    <property type="entry name" value="LsmAD"/>
    <property type="match status" value="1"/>
</dbReference>
<dbReference type="PANTHER" id="PTHR12854">
    <property type="entry name" value="ATAXIN 2-RELATED"/>
    <property type="match status" value="1"/>
</dbReference>
<feature type="compositionally biased region" description="Gly residues" evidence="2">
    <location>
        <begin position="755"/>
        <end position="766"/>
    </location>
</feature>
<evidence type="ECO:0000259" key="3">
    <source>
        <dbReference type="SMART" id="SM01272"/>
    </source>
</evidence>
<sequence>MNSKRKSRAIPGRSPRPRGPDRNVAAEGVYNNSLFMHSITGHIGNTVIITTQNGQAYEGIFRTFSSQFEIVIEMAHKVDEARPSSFDPRTVVDKLIFRPQDILSISLRNVDLEFATKDTFQTDTAISKFNGQVGERELEPWEGPGCNGDEFELDGATANGWDVNDMFKKNEQMYGVTSTFDHSMPGYTTQIQRGDSTDYRDAEARATKIANEIENNPTYKARLELENGDEEERFAAVARPANNDNGSSDKYVPPAKRKHNQQTGKASGGATTRTSMPPPPPPPQVPVATTVAAAATTAATHHTKQTNHHHHHHHHGQPPPTPPPPPATATLSSSSAASSSTSSSSSSSSASSPVTVAQQQARTNGNAPLPDSTSASSAPKPQRTTSSIRSGRSYNVSTDVGSSRYEALSVQQQQQQQAARAGATSSSNPDKTTATAAAAAAPSTQAANAAATPAADNHRISSRTMRGREEQLNELKSFSSDFKLSETAEDQTKSTSVPAAAAPNDVNSEQTSSAAKDSTSTPDVDKMTSTLKKSNLNPNAKEFVYNPNAKPFVARSPSTPTPSRPHTPQTPSWSQATPPLPPPHATMVMPAAYVVTTAQPAYNATPNQPNRFRKVPLSMPHRPDIASQMQVAAATGQPLLAPAPMHTHAQFTMPYSPQGHINPQPYQQMVRMVTAQQGSGAMVPLVSTAINYHHDTGTGGPGPGPQMQFIGPHPHHSHHSHHGHGHGHAHGHGHSHSHPPPGASPAAAGVAAAGQSGGQSSGGGGYQTAQSPATGNSGAGSSGGSGSNSGYGAPPPMPPPHQGPPHTPPTHTFPMLCPILPAAPPPPPGPHHIMAAAAAAAAHGAQATMQQVQGYIHHHHNGPVGSQQPHHIQVIIPHSQ</sequence>
<dbReference type="SMR" id="A0A482WUK5"/>
<accession>A0A482WUK5</accession>
<dbReference type="Pfam" id="PF14438">
    <property type="entry name" value="SM-ATX"/>
    <property type="match status" value="1"/>
</dbReference>
<evidence type="ECO:0000313" key="4">
    <source>
        <dbReference type="EMBL" id="RZF37285.1"/>
    </source>
</evidence>
<dbReference type="InterPro" id="IPR009818">
    <property type="entry name" value="PAM2_motif"/>
</dbReference>
<feature type="compositionally biased region" description="Polar residues" evidence="2">
    <location>
        <begin position="505"/>
        <end position="538"/>
    </location>
</feature>
<feature type="compositionally biased region" description="Low complexity" evidence="2">
    <location>
        <begin position="286"/>
        <end position="300"/>
    </location>
</feature>
<comment type="similarity">
    <text evidence="1">Belongs to the ataxin-2 family.</text>
</comment>
<feature type="region of interest" description="Disordered" evidence="2">
    <location>
        <begin position="693"/>
        <end position="827"/>
    </location>
</feature>
<dbReference type="Pfam" id="PF07145">
    <property type="entry name" value="PAM2"/>
    <property type="match status" value="1"/>
</dbReference>
<feature type="region of interest" description="Disordered" evidence="2">
    <location>
        <begin position="1"/>
        <end position="24"/>
    </location>
</feature>
<organism evidence="4 5">
    <name type="scientific">Laodelphax striatellus</name>
    <name type="common">Small brown planthopper</name>
    <name type="synonym">Delphax striatella</name>
    <dbReference type="NCBI Taxonomy" id="195883"/>
    <lineage>
        <taxon>Eukaryota</taxon>
        <taxon>Metazoa</taxon>
        <taxon>Ecdysozoa</taxon>
        <taxon>Arthropoda</taxon>
        <taxon>Hexapoda</taxon>
        <taxon>Insecta</taxon>
        <taxon>Pterygota</taxon>
        <taxon>Neoptera</taxon>
        <taxon>Paraneoptera</taxon>
        <taxon>Hemiptera</taxon>
        <taxon>Auchenorrhyncha</taxon>
        <taxon>Fulgoroidea</taxon>
        <taxon>Delphacidae</taxon>
        <taxon>Criomorphinae</taxon>
        <taxon>Laodelphax</taxon>
    </lineage>
</organism>
<proteinExistence type="inferred from homology"/>
<dbReference type="InParanoid" id="A0A482WUK5"/>
<name>A0A482WUK5_LAOST</name>
<feature type="compositionally biased region" description="Basic residues" evidence="2">
    <location>
        <begin position="713"/>
        <end position="737"/>
    </location>
</feature>
<dbReference type="EMBL" id="QKKF02024710">
    <property type="protein sequence ID" value="RZF37285.1"/>
    <property type="molecule type" value="Genomic_DNA"/>
</dbReference>
<dbReference type="OrthoDB" id="2275718at2759"/>
<feature type="compositionally biased region" description="Polar residues" evidence="2">
    <location>
        <begin position="362"/>
        <end position="401"/>
    </location>
</feature>
<feature type="compositionally biased region" description="Low complexity" evidence="2">
    <location>
        <begin position="744"/>
        <end position="754"/>
    </location>
</feature>
<feature type="compositionally biased region" description="Basic residues" evidence="2">
    <location>
        <begin position="301"/>
        <end position="316"/>
    </location>
</feature>
<gene>
    <name evidence="4" type="ORF">LSTR_LSTR005617</name>
</gene>
<dbReference type="STRING" id="195883.A0A482WUK5"/>
<feature type="compositionally biased region" description="Basic and acidic residues" evidence="2">
    <location>
        <begin position="483"/>
        <end position="492"/>
    </location>
</feature>
<dbReference type="InterPro" id="IPR009604">
    <property type="entry name" value="LsmAD_domain"/>
</dbReference>
<dbReference type="GO" id="GO:0034063">
    <property type="term" value="P:stress granule assembly"/>
    <property type="evidence" value="ECO:0007669"/>
    <property type="project" value="TreeGrafter"/>
</dbReference>
<comment type="caution">
    <text evidence="4">The sequence shown here is derived from an EMBL/GenBank/DDBJ whole genome shotgun (WGS) entry which is preliminary data.</text>
</comment>
<dbReference type="InterPro" id="IPR045117">
    <property type="entry name" value="ATXN2-like"/>
</dbReference>
<evidence type="ECO:0000256" key="1">
    <source>
        <dbReference type="ARBA" id="ARBA00007503"/>
    </source>
</evidence>